<dbReference type="EMBL" id="WTXG01000077">
    <property type="protein sequence ID" value="KAI0294262.1"/>
    <property type="molecule type" value="Genomic_DNA"/>
</dbReference>
<gene>
    <name evidence="2" type="ORF">B0F90DRAFT_1757754</name>
</gene>
<keyword evidence="1" id="KW-0732">Signal</keyword>
<evidence type="ECO:0000256" key="1">
    <source>
        <dbReference type="SAM" id="SignalP"/>
    </source>
</evidence>
<evidence type="ECO:0000313" key="3">
    <source>
        <dbReference type="Proteomes" id="UP001203297"/>
    </source>
</evidence>
<accession>A0AAD4QKI7</accession>
<dbReference type="AlphaFoldDB" id="A0AAD4QKI7"/>
<reference evidence="2" key="1">
    <citation type="journal article" date="2022" name="New Phytol.">
        <title>Evolutionary transition to the ectomycorrhizal habit in the genomes of a hyperdiverse lineage of mushroom-forming fungi.</title>
        <authorList>
            <person name="Looney B."/>
            <person name="Miyauchi S."/>
            <person name="Morin E."/>
            <person name="Drula E."/>
            <person name="Courty P.E."/>
            <person name="Kohler A."/>
            <person name="Kuo A."/>
            <person name="LaButti K."/>
            <person name="Pangilinan J."/>
            <person name="Lipzen A."/>
            <person name="Riley R."/>
            <person name="Andreopoulos W."/>
            <person name="He G."/>
            <person name="Johnson J."/>
            <person name="Nolan M."/>
            <person name="Tritt A."/>
            <person name="Barry K.W."/>
            <person name="Grigoriev I.V."/>
            <person name="Nagy L.G."/>
            <person name="Hibbett D."/>
            <person name="Henrissat B."/>
            <person name="Matheny P.B."/>
            <person name="Labbe J."/>
            <person name="Martin F.M."/>
        </authorList>
    </citation>
    <scope>NUCLEOTIDE SEQUENCE</scope>
    <source>
        <strain evidence="2">BPL690</strain>
    </source>
</reference>
<keyword evidence="3" id="KW-1185">Reference proteome</keyword>
<protein>
    <submittedName>
        <fullName evidence="2">Uncharacterized protein</fullName>
    </submittedName>
</protein>
<organism evidence="2 3">
    <name type="scientific">Multifurca ochricompacta</name>
    <dbReference type="NCBI Taxonomy" id="376703"/>
    <lineage>
        <taxon>Eukaryota</taxon>
        <taxon>Fungi</taxon>
        <taxon>Dikarya</taxon>
        <taxon>Basidiomycota</taxon>
        <taxon>Agaricomycotina</taxon>
        <taxon>Agaricomycetes</taxon>
        <taxon>Russulales</taxon>
        <taxon>Russulaceae</taxon>
        <taxon>Multifurca</taxon>
    </lineage>
</organism>
<comment type="caution">
    <text evidence="2">The sequence shown here is derived from an EMBL/GenBank/DDBJ whole genome shotgun (WGS) entry which is preliminary data.</text>
</comment>
<name>A0AAD4QKI7_9AGAM</name>
<evidence type="ECO:0000313" key="2">
    <source>
        <dbReference type="EMBL" id="KAI0294262.1"/>
    </source>
</evidence>
<sequence>MGAVNSLISLTLTLPASSLPFLDINTSPRRLLWVVDGPVLYCLSLILGLPYVSGCLRPSHWCTSLISPCFLRNSISLSFSS</sequence>
<feature type="signal peptide" evidence="1">
    <location>
        <begin position="1"/>
        <end position="18"/>
    </location>
</feature>
<dbReference type="Proteomes" id="UP001203297">
    <property type="component" value="Unassembled WGS sequence"/>
</dbReference>
<proteinExistence type="predicted"/>
<feature type="chain" id="PRO_5042150554" evidence="1">
    <location>
        <begin position="19"/>
        <end position="81"/>
    </location>
</feature>